<evidence type="ECO:0000256" key="6">
    <source>
        <dbReference type="NCBIfam" id="TIGR00152"/>
    </source>
</evidence>
<dbReference type="PROSITE" id="PS51219">
    <property type="entry name" value="DPCK"/>
    <property type="match status" value="1"/>
</dbReference>
<dbReference type="PANTHER" id="PTHR10695">
    <property type="entry name" value="DEPHOSPHO-COA KINASE-RELATED"/>
    <property type="match status" value="1"/>
</dbReference>
<dbReference type="NCBIfam" id="TIGR00152">
    <property type="entry name" value="dephospho-CoA kinase"/>
    <property type="match status" value="1"/>
</dbReference>
<comment type="catalytic activity">
    <reaction evidence="5">
        <text>3'-dephospho-CoA + ATP = ADP + CoA + H(+)</text>
        <dbReference type="Rhea" id="RHEA:18245"/>
        <dbReference type="ChEBI" id="CHEBI:15378"/>
        <dbReference type="ChEBI" id="CHEBI:30616"/>
        <dbReference type="ChEBI" id="CHEBI:57287"/>
        <dbReference type="ChEBI" id="CHEBI:57328"/>
        <dbReference type="ChEBI" id="CHEBI:456216"/>
        <dbReference type="EC" id="2.7.1.24"/>
    </reaction>
</comment>
<comment type="similarity">
    <text evidence="1 5">Belongs to the CoaE family.</text>
</comment>
<organism evidence="7 8">
    <name type="scientific">Thalassolituus maritimus</name>
    <dbReference type="NCBI Taxonomy" id="484498"/>
    <lineage>
        <taxon>Bacteria</taxon>
        <taxon>Pseudomonadati</taxon>
        <taxon>Pseudomonadota</taxon>
        <taxon>Gammaproteobacteria</taxon>
        <taxon>Oceanospirillales</taxon>
        <taxon>Oceanospirillaceae</taxon>
        <taxon>Thalassolituus</taxon>
    </lineage>
</organism>
<keyword evidence="3 5" id="KW-0067">ATP-binding</keyword>
<name>A0ABQ0A101_9GAMM</name>
<dbReference type="InterPro" id="IPR001977">
    <property type="entry name" value="Depp_CoAkinase"/>
</dbReference>
<dbReference type="PANTHER" id="PTHR10695:SF46">
    <property type="entry name" value="BIFUNCTIONAL COENZYME A SYNTHASE-RELATED"/>
    <property type="match status" value="1"/>
</dbReference>
<comment type="pathway">
    <text evidence="5">Cofactor biosynthesis; coenzyme A biosynthesis; CoA from (R)-pantothenate: step 5/5.</text>
</comment>
<proteinExistence type="inferred from homology"/>
<dbReference type="EC" id="2.7.1.24" evidence="5 6"/>
<dbReference type="Pfam" id="PF01121">
    <property type="entry name" value="CoaE"/>
    <property type="match status" value="1"/>
</dbReference>
<evidence type="ECO:0000256" key="3">
    <source>
        <dbReference type="ARBA" id="ARBA00022840"/>
    </source>
</evidence>
<dbReference type="InterPro" id="IPR027417">
    <property type="entry name" value="P-loop_NTPase"/>
</dbReference>
<protein>
    <recommendedName>
        <fullName evidence="5 6">Dephospho-CoA kinase</fullName>
        <ecNumber evidence="5 6">2.7.1.24</ecNumber>
    </recommendedName>
    <alternativeName>
        <fullName evidence="5">Dephosphocoenzyme A kinase</fullName>
    </alternativeName>
</protein>
<dbReference type="EMBL" id="BAABWH010000005">
    <property type="protein sequence ID" value="GAA6146078.1"/>
    <property type="molecule type" value="Genomic_DNA"/>
</dbReference>
<feature type="binding site" evidence="5">
    <location>
        <begin position="11"/>
        <end position="16"/>
    </location>
    <ligand>
        <name>ATP</name>
        <dbReference type="ChEBI" id="CHEBI:30616"/>
    </ligand>
</feature>
<comment type="function">
    <text evidence="5">Catalyzes the phosphorylation of the 3'-hydroxyl group of dephosphocoenzyme A to form coenzyme A.</text>
</comment>
<evidence type="ECO:0000313" key="8">
    <source>
        <dbReference type="Proteomes" id="UP001481413"/>
    </source>
</evidence>
<dbReference type="GO" id="GO:0016301">
    <property type="term" value="F:kinase activity"/>
    <property type="evidence" value="ECO:0007669"/>
    <property type="project" value="UniProtKB-KW"/>
</dbReference>
<evidence type="ECO:0000256" key="1">
    <source>
        <dbReference type="ARBA" id="ARBA00009018"/>
    </source>
</evidence>
<reference evidence="7 8" key="1">
    <citation type="submission" date="2024-04" db="EMBL/GenBank/DDBJ databases">
        <title>Draft genome sequence of Thalassolituus maritimus NBRC 116585.</title>
        <authorList>
            <person name="Miyakawa T."/>
            <person name="Kusuya Y."/>
            <person name="Miura T."/>
        </authorList>
    </citation>
    <scope>NUCLEOTIDE SEQUENCE [LARGE SCALE GENOMIC DNA]</scope>
    <source>
        <strain evidence="7 8">5NW40-0001</strain>
    </source>
</reference>
<comment type="caution">
    <text evidence="7">The sequence shown here is derived from an EMBL/GenBank/DDBJ whole genome shotgun (WGS) entry which is preliminary data.</text>
</comment>
<accession>A0ABQ0A101</accession>
<keyword evidence="8" id="KW-1185">Reference proteome</keyword>
<evidence type="ECO:0000313" key="7">
    <source>
        <dbReference type="EMBL" id="GAA6146078.1"/>
    </source>
</evidence>
<comment type="subcellular location">
    <subcellularLocation>
        <location evidence="5">Cytoplasm</location>
    </subcellularLocation>
</comment>
<gene>
    <name evidence="5 7" type="primary">coaE</name>
    <name evidence="7" type="ORF">NBRC116585_21960</name>
</gene>
<sequence>MFILGLTGGIGSGKSAASAFFRDAGITVVDADMVAREVVEPGEPAWSAIKERFGNDAINEDSTLNRAWLRQKVFSEPEERRWLEGQTHPRIRDRITEQLAAAKSPYAILESPLLFESGQCELVTSTLVVDVPEQLQVERASNRDDNDPEQIKRIIAAQLPRQERLQRADQVVDNSGSLDELYKQLSALHATYLAASSTTS</sequence>
<dbReference type="CDD" id="cd02022">
    <property type="entry name" value="DPCK"/>
    <property type="match status" value="1"/>
</dbReference>
<evidence type="ECO:0000256" key="4">
    <source>
        <dbReference type="ARBA" id="ARBA00022993"/>
    </source>
</evidence>
<evidence type="ECO:0000256" key="5">
    <source>
        <dbReference type="HAMAP-Rule" id="MF_00376"/>
    </source>
</evidence>
<keyword evidence="2 5" id="KW-0547">Nucleotide-binding</keyword>
<keyword evidence="5" id="KW-0808">Transferase</keyword>
<dbReference type="Proteomes" id="UP001481413">
    <property type="component" value="Unassembled WGS sequence"/>
</dbReference>
<keyword evidence="5" id="KW-0963">Cytoplasm</keyword>
<dbReference type="Gene3D" id="3.40.50.300">
    <property type="entry name" value="P-loop containing nucleotide triphosphate hydrolases"/>
    <property type="match status" value="1"/>
</dbReference>
<keyword evidence="5 7" id="KW-0418">Kinase</keyword>
<dbReference type="SUPFAM" id="SSF52540">
    <property type="entry name" value="P-loop containing nucleoside triphosphate hydrolases"/>
    <property type="match status" value="1"/>
</dbReference>
<dbReference type="HAMAP" id="MF_00376">
    <property type="entry name" value="Dephospho_CoA_kinase"/>
    <property type="match status" value="1"/>
</dbReference>
<evidence type="ECO:0000256" key="2">
    <source>
        <dbReference type="ARBA" id="ARBA00022741"/>
    </source>
</evidence>
<keyword evidence="4 5" id="KW-0173">Coenzyme A biosynthesis</keyword>